<reference evidence="1" key="1">
    <citation type="submission" date="2015-11" db="EMBL/GenBank/DDBJ databases">
        <title>De novo transcriptome assembly of four potential Pierce s Disease insect vectors from Arizona vineyards.</title>
        <authorList>
            <person name="Tassone E.E."/>
        </authorList>
    </citation>
    <scope>NUCLEOTIDE SEQUENCE</scope>
</reference>
<protein>
    <recommendedName>
        <fullName evidence="2">Endonuclease/exonuclease/phosphatase domain-containing protein</fullName>
    </recommendedName>
</protein>
<feature type="non-terminal residue" evidence="1">
    <location>
        <position position="253"/>
    </location>
</feature>
<dbReference type="Gene3D" id="3.60.10.10">
    <property type="entry name" value="Endonuclease/exonuclease/phosphatase"/>
    <property type="match status" value="1"/>
</dbReference>
<organism evidence="1">
    <name type="scientific">Graphocephala atropunctata</name>
    <dbReference type="NCBI Taxonomy" id="36148"/>
    <lineage>
        <taxon>Eukaryota</taxon>
        <taxon>Metazoa</taxon>
        <taxon>Ecdysozoa</taxon>
        <taxon>Arthropoda</taxon>
        <taxon>Hexapoda</taxon>
        <taxon>Insecta</taxon>
        <taxon>Pterygota</taxon>
        <taxon>Neoptera</taxon>
        <taxon>Paraneoptera</taxon>
        <taxon>Hemiptera</taxon>
        <taxon>Auchenorrhyncha</taxon>
        <taxon>Membracoidea</taxon>
        <taxon>Cicadellidae</taxon>
        <taxon>Cicadellinae</taxon>
        <taxon>Cicadellini</taxon>
        <taxon>Graphocephala</taxon>
    </lineage>
</organism>
<name>A0A1B6L5N8_9HEMI</name>
<proteinExistence type="predicted"/>
<evidence type="ECO:0008006" key="2">
    <source>
        <dbReference type="Google" id="ProtNLM"/>
    </source>
</evidence>
<dbReference type="InterPro" id="IPR036691">
    <property type="entry name" value="Endo/exonu/phosph_ase_sf"/>
</dbReference>
<dbReference type="PANTHER" id="PTHR33776:SF4">
    <property type="entry name" value="ENDONUCLEASE_EXONUCLEASE_PHOSPHATASE DOMAIN-CONTAINING PROTEIN"/>
    <property type="match status" value="1"/>
</dbReference>
<dbReference type="SUPFAM" id="SSF56219">
    <property type="entry name" value="DNase I-like"/>
    <property type="match status" value="1"/>
</dbReference>
<dbReference type="EMBL" id="GEBQ01021173">
    <property type="protein sequence ID" value="JAT18804.1"/>
    <property type="molecule type" value="Transcribed_RNA"/>
</dbReference>
<sequence>AVKLHGKVKLYILAVYRPPHRNSDHIGQFLDLLSDVISSLPVMNGSKVLLIGDVNIDDLRPSPAKALFDDLLASHNLTRQRLPATRVTSTSKSSIDAVCSNLADDLIGVDVLKTAISDHTGQLCSLSFPARKLVTTTSIRRHLNADSLSKLKHGLAGEHWRDVLGSQTAEEAYNNLMSTLMENINLTCPLIKSRRKQNLKSSIKFDPEAKILREEFLEAENKFLLTNCLRDKQSASQRKKAYDNKLRSLRRER</sequence>
<dbReference type="PANTHER" id="PTHR33776">
    <property type="entry name" value="ENDO/EXONUCLEASE/PHOSPHATASE DOMAIN-CONTAINING PROTEIN"/>
    <property type="match status" value="1"/>
</dbReference>
<dbReference type="AlphaFoldDB" id="A0A1B6L5N8"/>
<evidence type="ECO:0000313" key="1">
    <source>
        <dbReference type="EMBL" id="JAT18804.1"/>
    </source>
</evidence>
<accession>A0A1B6L5N8</accession>
<feature type="non-terminal residue" evidence="1">
    <location>
        <position position="1"/>
    </location>
</feature>
<gene>
    <name evidence="1" type="ORF">g.54989</name>
</gene>